<sequence length="321" mass="34714">METRPQVVDHAPASAPAGPEILHPRMVPLGGPRAHPVRRTLPQRHRSLIGAWCFADHYGPTTIDAARAMDLPGHPHTGLQTVSWLFTGTLEHRDTIGSHALIQAGEMSLMTAGRGIAHSEYSTADTEVLHGVQLWIALPEHERFTEPRFESYAPEPVTAGDARVRVFLGSLAGSTSPVPTSTPLLGAELEIAPGSAVRLDVDPAFEHGILVDTGDISVSGVAARDAQLVYLPTGSTSLTIETADRPVRAVLLGGVPLGERIVMWWNFVGRSHEEIVEFRSQWQRQATGDHSKAGPFGRFPEQWATVLPAPELPNAQLKPRA</sequence>
<protein>
    <submittedName>
        <fullName evidence="6">Pirin family protein</fullName>
    </submittedName>
</protein>
<evidence type="ECO:0000313" key="6">
    <source>
        <dbReference type="EMBL" id="MFC4610386.1"/>
    </source>
</evidence>
<dbReference type="Gene3D" id="2.60.120.10">
    <property type="entry name" value="Jelly Rolls"/>
    <property type="match status" value="1"/>
</dbReference>
<accession>A0ABV9G7Z1</accession>
<reference evidence="7" key="1">
    <citation type="journal article" date="2019" name="Int. J. Syst. Evol. Microbiol.">
        <title>The Global Catalogue of Microorganisms (GCM) 10K type strain sequencing project: providing services to taxonomists for standard genome sequencing and annotation.</title>
        <authorList>
            <consortium name="The Broad Institute Genomics Platform"/>
            <consortium name="The Broad Institute Genome Sequencing Center for Infectious Disease"/>
            <person name="Wu L."/>
            <person name="Ma J."/>
        </authorList>
    </citation>
    <scope>NUCLEOTIDE SEQUENCE [LARGE SCALE GENOMIC DNA]</scope>
    <source>
        <strain evidence="7">CGMCC 4.7139</strain>
    </source>
</reference>
<evidence type="ECO:0000259" key="4">
    <source>
        <dbReference type="Pfam" id="PF02678"/>
    </source>
</evidence>
<dbReference type="InterPro" id="IPR011051">
    <property type="entry name" value="RmlC_Cupin_sf"/>
</dbReference>
<feature type="domain" description="Pirin N-terminal" evidence="4">
    <location>
        <begin position="37"/>
        <end position="136"/>
    </location>
</feature>
<dbReference type="Pfam" id="PF05726">
    <property type="entry name" value="Pirin_C"/>
    <property type="match status" value="1"/>
</dbReference>
<comment type="similarity">
    <text evidence="1 2">Belongs to the pirin family.</text>
</comment>
<dbReference type="CDD" id="cd02247">
    <property type="entry name" value="cupin_pirin_C"/>
    <property type="match status" value="1"/>
</dbReference>
<proteinExistence type="inferred from homology"/>
<evidence type="ECO:0000259" key="5">
    <source>
        <dbReference type="Pfam" id="PF05726"/>
    </source>
</evidence>
<keyword evidence="7" id="KW-1185">Reference proteome</keyword>
<dbReference type="InterPro" id="IPR012093">
    <property type="entry name" value="Pirin"/>
</dbReference>
<dbReference type="PANTHER" id="PTHR13903">
    <property type="entry name" value="PIRIN-RELATED"/>
    <property type="match status" value="1"/>
</dbReference>
<comment type="caution">
    <text evidence="6">The sequence shown here is derived from an EMBL/GenBank/DDBJ whole genome shotgun (WGS) entry which is preliminary data.</text>
</comment>
<evidence type="ECO:0000256" key="1">
    <source>
        <dbReference type="ARBA" id="ARBA00008416"/>
    </source>
</evidence>
<evidence type="ECO:0000256" key="2">
    <source>
        <dbReference type="RuleBase" id="RU003457"/>
    </source>
</evidence>
<evidence type="ECO:0000256" key="3">
    <source>
        <dbReference type="SAM" id="MobiDB-lite"/>
    </source>
</evidence>
<dbReference type="InterPro" id="IPR014710">
    <property type="entry name" value="RmlC-like_jellyroll"/>
</dbReference>
<name>A0ABV9G7Z1_9ACTN</name>
<dbReference type="SUPFAM" id="SSF51182">
    <property type="entry name" value="RmlC-like cupins"/>
    <property type="match status" value="1"/>
</dbReference>
<dbReference type="RefSeq" id="WP_381198623.1">
    <property type="nucleotide sequence ID" value="NZ_JBHSFE010000016.1"/>
</dbReference>
<dbReference type="InterPro" id="IPR003829">
    <property type="entry name" value="Pirin_N_dom"/>
</dbReference>
<evidence type="ECO:0000313" key="7">
    <source>
        <dbReference type="Proteomes" id="UP001595993"/>
    </source>
</evidence>
<dbReference type="InterPro" id="IPR008778">
    <property type="entry name" value="Pirin_C_dom"/>
</dbReference>
<dbReference type="PIRSF" id="PIRSF006232">
    <property type="entry name" value="Pirin"/>
    <property type="match status" value="1"/>
</dbReference>
<dbReference type="EMBL" id="JBHSFE010000016">
    <property type="protein sequence ID" value="MFC4610386.1"/>
    <property type="molecule type" value="Genomic_DNA"/>
</dbReference>
<dbReference type="PANTHER" id="PTHR13903:SF8">
    <property type="entry name" value="PIRIN"/>
    <property type="match status" value="1"/>
</dbReference>
<organism evidence="6 7">
    <name type="scientific">Streptomyces maoxianensis</name>
    <dbReference type="NCBI Taxonomy" id="1459942"/>
    <lineage>
        <taxon>Bacteria</taxon>
        <taxon>Bacillati</taxon>
        <taxon>Actinomycetota</taxon>
        <taxon>Actinomycetes</taxon>
        <taxon>Kitasatosporales</taxon>
        <taxon>Streptomycetaceae</taxon>
        <taxon>Streptomyces</taxon>
    </lineage>
</organism>
<dbReference type="Proteomes" id="UP001595993">
    <property type="component" value="Unassembled WGS sequence"/>
</dbReference>
<dbReference type="Pfam" id="PF02678">
    <property type="entry name" value="Pirin"/>
    <property type="match status" value="1"/>
</dbReference>
<feature type="domain" description="Pirin C-terminal" evidence="5">
    <location>
        <begin position="188"/>
        <end position="285"/>
    </location>
</feature>
<gene>
    <name evidence="6" type="ORF">ACFO9E_21615</name>
</gene>
<feature type="region of interest" description="Disordered" evidence="3">
    <location>
        <begin position="1"/>
        <end position="21"/>
    </location>
</feature>